<protein>
    <recommendedName>
        <fullName evidence="6">Pupal cuticle protein</fullName>
    </recommendedName>
</protein>
<accession>A0A7R8V080</accession>
<dbReference type="InParanoid" id="A0A7R8V080"/>
<dbReference type="OMA" id="HANILFY"/>
<dbReference type="InterPro" id="IPR031311">
    <property type="entry name" value="CHIT_BIND_RR_consensus"/>
</dbReference>
<dbReference type="Pfam" id="PF00379">
    <property type="entry name" value="Chitin_bind_4"/>
    <property type="match status" value="1"/>
</dbReference>
<name>A0A7R8V080_HERIL</name>
<keyword evidence="1 2" id="KW-0193">Cuticle</keyword>
<feature type="signal peptide" evidence="3">
    <location>
        <begin position="1"/>
        <end position="16"/>
    </location>
</feature>
<dbReference type="Proteomes" id="UP000594454">
    <property type="component" value="Chromosome 5"/>
</dbReference>
<dbReference type="PRINTS" id="PR00947">
    <property type="entry name" value="CUTICLE"/>
</dbReference>
<reference evidence="4 5" key="1">
    <citation type="submission" date="2020-11" db="EMBL/GenBank/DDBJ databases">
        <authorList>
            <person name="Wallbank WR R."/>
            <person name="Pardo Diaz C."/>
            <person name="Kozak K."/>
            <person name="Martin S."/>
            <person name="Jiggins C."/>
            <person name="Moest M."/>
            <person name="Warren A I."/>
            <person name="Generalovic N T."/>
            <person name="Byers J.R.P. K."/>
            <person name="Montejo-Kovacevich G."/>
            <person name="Yen C E."/>
        </authorList>
    </citation>
    <scope>NUCLEOTIDE SEQUENCE [LARGE SCALE GENOMIC DNA]</scope>
</reference>
<dbReference type="PROSITE" id="PS00233">
    <property type="entry name" value="CHIT_BIND_RR_1"/>
    <property type="match status" value="1"/>
</dbReference>
<organism evidence="4 5">
    <name type="scientific">Hermetia illucens</name>
    <name type="common">Black soldier fly</name>
    <dbReference type="NCBI Taxonomy" id="343691"/>
    <lineage>
        <taxon>Eukaryota</taxon>
        <taxon>Metazoa</taxon>
        <taxon>Ecdysozoa</taxon>
        <taxon>Arthropoda</taxon>
        <taxon>Hexapoda</taxon>
        <taxon>Insecta</taxon>
        <taxon>Pterygota</taxon>
        <taxon>Neoptera</taxon>
        <taxon>Endopterygota</taxon>
        <taxon>Diptera</taxon>
        <taxon>Brachycera</taxon>
        <taxon>Stratiomyomorpha</taxon>
        <taxon>Stratiomyidae</taxon>
        <taxon>Hermetiinae</taxon>
        <taxon>Hermetia</taxon>
    </lineage>
</organism>
<dbReference type="FunCoup" id="A0A7R8V080">
    <property type="interactions" value="1"/>
</dbReference>
<evidence type="ECO:0008006" key="6">
    <source>
        <dbReference type="Google" id="ProtNLM"/>
    </source>
</evidence>
<dbReference type="GO" id="GO:0008010">
    <property type="term" value="F:structural constituent of chitin-based larval cuticle"/>
    <property type="evidence" value="ECO:0007669"/>
    <property type="project" value="TreeGrafter"/>
</dbReference>
<evidence type="ECO:0000256" key="1">
    <source>
        <dbReference type="ARBA" id="ARBA00022460"/>
    </source>
</evidence>
<keyword evidence="5" id="KW-1185">Reference proteome</keyword>
<proteinExistence type="predicted"/>
<dbReference type="OrthoDB" id="6343684at2759"/>
<dbReference type="InterPro" id="IPR050468">
    <property type="entry name" value="Cuticle_Struct_Prot"/>
</dbReference>
<dbReference type="AlphaFoldDB" id="A0A7R8V080"/>
<dbReference type="PANTHER" id="PTHR10380">
    <property type="entry name" value="CUTICLE PROTEIN"/>
    <property type="match status" value="1"/>
</dbReference>
<gene>
    <name evidence="4" type="ORF">HERILL_LOCUS12885</name>
</gene>
<sequence length="128" mass="13933">MFKSIVLAAVLGVAIAQPQHAQHYSTPEATAEIKSFGSDIHPDGSYQYAFETTNGISQQEQGVGGHQAQGASSYVSPEGIPIHLTYTADENGFHPQGDHIPQVPDYILRALDWIAAHPYKEEYVVKKA</sequence>
<evidence type="ECO:0000313" key="5">
    <source>
        <dbReference type="Proteomes" id="UP000594454"/>
    </source>
</evidence>
<dbReference type="PANTHER" id="PTHR10380:SF238">
    <property type="entry name" value="CUTICULAR PROTEIN 65EA-RELATED"/>
    <property type="match status" value="1"/>
</dbReference>
<dbReference type="GO" id="GO:0062129">
    <property type="term" value="C:chitin-based extracellular matrix"/>
    <property type="evidence" value="ECO:0007669"/>
    <property type="project" value="TreeGrafter"/>
</dbReference>
<evidence type="ECO:0000256" key="3">
    <source>
        <dbReference type="SAM" id="SignalP"/>
    </source>
</evidence>
<dbReference type="InterPro" id="IPR000618">
    <property type="entry name" value="Insect_cuticle"/>
</dbReference>
<evidence type="ECO:0000313" key="4">
    <source>
        <dbReference type="EMBL" id="CAD7090401.1"/>
    </source>
</evidence>
<keyword evidence="3" id="KW-0732">Signal</keyword>
<dbReference type="EMBL" id="LR899013">
    <property type="protein sequence ID" value="CAD7090401.1"/>
    <property type="molecule type" value="Genomic_DNA"/>
</dbReference>
<evidence type="ECO:0000256" key="2">
    <source>
        <dbReference type="PROSITE-ProRule" id="PRU00497"/>
    </source>
</evidence>
<feature type="chain" id="PRO_5030688901" description="Pupal cuticle protein" evidence="3">
    <location>
        <begin position="17"/>
        <end position="128"/>
    </location>
</feature>
<dbReference type="PROSITE" id="PS51155">
    <property type="entry name" value="CHIT_BIND_RR_2"/>
    <property type="match status" value="1"/>
</dbReference>